<organism evidence="1 2">
    <name type="scientific">Cellulomonas cellasea</name>
    <dbReference type="NCBI Taxonomy" id="43670"/>
    <lineage>
        <taxon>Bacteria</taxon>
        <taxon>Bacillati</taxon>
        <taxon>Actinomycetota</taxon>
        <taxon>Actinomycetes</taxon>
        <taxon>Micrococcales</taxon>
        <taxon>Cellulomonadaceae</taxon>
        <taxon>Cellulomonas</taxon>
    </lineage>
</organism>
<sequence length="87" mass="9811">MRKASTRRSNPSATPSVTRWPSAVGLYKSELIHHEGPWRDQDQVEAATASSMLWFNTERTHAAIDDLTLIEAEQVDYSRSQPLERAG</sequence>
<dbReference type="RefSeq" id="WP_183296892.1">
    <property type="nucleotide sequence ID" value="NZ_JACHVX010000004.1"/>
</dbReference>
<protein>
    <submittedName>
        <fullName evidence="1">Transposase InsO family protein</fullName>
    </submittedName>
</protein>
<evidence type="ECO:0000313" key="2">
    <source>
        <dbReference type="Proteomes" id="UP000518206"/>
    </source>
</evidence>
<proteinExistence type="predicted"/>
<dbReference type="Proteomes" id="UP000518206">
    <property type="component" value="Unassembled WGS sequence"/>
</dbReference>
<reference evidence="1 2" key="2">
    <citation type="submission" date="2020-08" db="EMBL/GenBank/DDBJ databases">
        <authorList>
            <person name="Partida-Martinez L."/>
            <person name="Huntemann M."/>
            <person name="Clum A."/>
            <person name="Wang J."/>
            <person name="Palaniappan K."/>
            <person name="Ritter S."/>
            <person name="Chen I.-M."/>
            <person name="Stamatis D."/>
            <person name="Reddy T."/>
            <person name="O'Malley R."/>
            <person name="Daum C."/>
            <person name="Shapiro N."/>
            <person name="Ivanova N."/>
            <person name="Kyrpides N."/>
            <person name="Woyke T."/>
        </authorList>
    </citation>
    <scope>NUCLEOTIDE SEQUENCE [LARGE SCALE GENOMIC DNA]</scope>
    <source>
        <strain evidence="1 2">RAS26</strain>
    </source>
</reference>
<gene>
    <name evidence="1" type="ORF">FHR80_003034</name>
</gene>
<reference evidence="1 2" key="1">
    <citation type="submission" date="2020-08" db="EMBL/GenBank/DDBJ databases">
        <title>The Agave Microbiome: Exploring the role of microbial communities in plant adaptations to desert environments.</title>
        <authorList>
            <person name="Partida-Martinez L.P."/>
        </authorList>
    </citation>
    <scope>NUCLEOTIDE SEQUENCE [LARGE SCALE GENOMIC DNA]</scope>
    <source>
        <strain evidence="1 2">RAS26</strain>
    </source>
</reference>
<comment type="caution">
    <text evidence="1">The sequence shown here is derived from an EMBL/GenBank/DDBJ whole genome shotgun (WGS) entry which is preliminary data.</text>
</comment>
<evidence type="ECO:0000313" key="1">
    <source>
        <dbReference type="EMBL" id="MBB2924106.1"/>
    </source>
</evidence>
<dbReference type="AlphaFoldDB" id="A0A7W4UH69"/>
<accession>A0A7W4UH69</accession>
<name>A0A7W4UH69_9CELL</name>
<dbReference type="EMBL" id="JACHVX010000004">
    <property type="protein sequence ID" value="MBB2924106.1"/>
    <property type="molecule type" value="Genomic_DNA"/>
</dbReference>